<reference evidence="2" key="1">
    <citation type="submission" date="2021-02" db="EMBL/GenBank/DDBJ databases">
        <authorList>
            <person name="Dougan E. K."/>
            <person name="Rhodes N."/>
            <person name="Thang M."/>
            <person name="Chan C."/>
        </authorList>
    </citation>
    <scope>NUCLEOTIDE SEQUENCE</scope>
</reference>
<dbReference type="AlphaFoldDB" id="A0A812VZN5"/>
<feature type="compositionally biased region" description="Basic and acidic residues" evidence="1">
    <location>
        <begin position="26"/>
        <end position="49"/>
    </location>
</feature>
<comment type="caution">
    <text evidence="2">The sequence shown here is derived from an EMBL/GenBank/DDBJ whole genome shotgun (WGS) entry which is preliminary data.</text>
</comment>
<gene>
    <name evidence="2" type="ORF">SPIL2461_LOCUS17400</name>
</gene>
<evidence type="ECO:0000313" key="2">
    <source>
        <dbReference type="EMBL" id="CAE7651383.1"/>
    </source>
</evidence>
<evidence type="ECO:0000313" key="3">
    <source>
        <dbReference type="Proteomes" id="UP000649617"/>
    </source>
</evidence>
<organism evidence="2 3">
    <name type="scientific">Symbiodinium pilosum</name>
    <name type="common">Dinoflagellate</name>
    <dbReference type="NCBI Taxonomy" id="2952"/>
    <lineage>
        <taxon>Eukaryota</taxon>
        <taxon>Sar</taxon>
        <taxon>Alveolata</taxon>
        <taxon>Dinophyceae</taxon>
        <taxon>Suessiales</taxon>
        <taxon>Symbiodiniaceae</taxon>
        <taxon>Symbiodinium</taxon>
    </lineage>
</organism>
<name>A0A812VZN5_SYMPI</name>
<protein>
    <submittedName>
        <fullName evidence="2">Uncharacterized protein</fullName>
    </submittedName>
</protein>
<feature type="compositionally biased region" description="Basic residues" evidence="1">
    <location>
        <begin position="179"/>
        <end position="202"/>
    </location>
</feature>
<sequence>AVRREMMEAKAKEEEEHVRKVAARRAELEKETNEMEKQLQELREQRREASVALLRKQLEARELGKRPDESAESVEKPVATVVSRKDQLALSSLKKSKPPNAIDEEDVPCGKGRGKKKAKAKSHGKPKGKASGSKSSKPAKRDDDDGGEDDLPREEAHDQEEWQEWADEAEAVKPEPRKKPCRGISRKRSICKSGKATKRPRREAKAANFSTETAEDKAVDAEEEDAEPPATRIRAKSKASKGKDAANEKAEGGEDNLTFARRYYPTRPFFQKKWEAIKNAYNERIKWAVVGHSKLEDCFWRYVHTKMDERGQTITDPEEWPEMANNLAWEYLRDDAHPELLG</sequence>
<feature type="region of interest" description="Disordered" evidence="1">
    <location>
        <begin position="26"/>
        <end position="255"/>
    </location>
</feature>
<feature type="compositionally biased region" description="Basic and acidic residues" evidence="1">
    <location>
        <begin position="56"/>
        <end position="75"/>
    </location>
</feature>
<feature type="compositionally biased region" description="Basic and acidic residues" evidence="1">
    <location>
        <begin position="241"/>
        <end position="252"/>
    </location>
</feature>
<feature type="non-terminal residue" evidence="2">
    <location>
        <position position="1"/>
    </location>
</feature>
<evidence type="ECO:0000256" key="1">
    <source>
        <dbReference type="SAM" id="MobiDB-lite"/>
    </source>
</evidence>
<keyword evidence="3" id="KW-1185">Reference proteome</keyword>
<dbReference type="OrthoDB" id="430208at2759"/>
<proteinExistence type="predicted"/>
<dbReference type="EMBL" id="CAJNIZ010043150">
    <property type="protein sequence ID" value="CAE7651383.1"/>
    <property type="molecule type" value="Genomic_DNA"/>
</dbReference>
<dbReference type="Proteomes" id="UP000649617">
    <property type="component" value="Unassembled WGS sequence"/>
</dbReference>
<accession>A0A812VZN5</accession>
<feature type="compositionally biased region" description="Basic residues" evidence="1">
    <location>
        <begin position="112"/>
        <end position="128"/>
    </location>
</feature>